<evidence type="ECO:0000313" key="7">
    <source>
        <dbReference type="Proteomes" id="UP001163846"/>
    </source>
</evidence>
<protein>
    <recommendedName>
        <fullName evidence="4">Putative lipoate-protein ligase A</fullName>
    </recommendedName>
</protein>
<evidence type="ECO:0000256" key="4">
    <source>
        <dbReference type="ARBA" id="ARBA00015925"/>
    </source>
</evidence>
<proteinExistence type="inferred from homology"/>
<comment type="caution">
    <text evidence="6">The sequence shown here is derived from an EMBL/GenBank/DDBJ whole genome shotgun (WGS) entry which is preliminary data.</text>
</comment>
<keyword evidence="7" id="KW-1185">Reference proteome</keyword>
<dbReference type="PANTHER" id="PTHR12561">
    <property type="entry name" value="LIPOATE-PROTEIN LIGASE"/>
    <property type="match status" value="1"/>
</dbReference>
<dbReference type="Pfam" id="PF21948">
    <property type="entry name" value="LplA-B_cat"/>
    <property type="match status" value="1"/>
</dbReference>
<dbReference type="AlphaFoldDB" id="A0AA38P9C6"/>
<evidence type="ECO:0000313" key="6">
    <source>
        <dbReference type="EMBL" id="KAJ3838556.1"/>
    </source>
</evidence>
<dbReference type="GO" id="GO:0017118">
    <property type="term" value="F:lipoyltransferase activity"/>
    <property type="evidence" value="ECO:0007669"/>
    <property type="project" value="TreeGrafter"/>
</dbReference>
<dbReference type="PROSITE" id="PS51733">
    <property type="entry name" value="BPL_LPL_CATALYTIC"/>
    <property type="match status" value="1"/>
</dbReference>
<dbReference type="GO" id="GO:0005739">
    <property type="term" value="C:mitochondrion"/>
    <property type="evidence" value="ECO:0007669"/>
    <property type="project" value="TreeGrafter"/>
</dbReference>
<comment type="function">
    <text evidence="1">Catalyzes both the ATP-dependent activation of exogenously supplied lipoate to lipoyl-AMP and the transfer of the activated lipoyl onto the lipoyl domains of lipoate-dependent enzymes.</text>
</comment>
<dbReference type="Proteomes" id="UP001163846">
    <property type="component" value="Unassembled WGS sequence"/>
</dbReference>
<sequence>MLSSRLSSCPKRRIEHTLSTHYCHNLYDFRRYSTQRLTPPSPQHSIYISNSTNPYFNLSFEDWLFRRKAADKPLLLLYRDDPCVVIGRNQNPWKEVNLPVLRASKTIPFVRRRSGGGTVYHDLGNTNFSIHLPRTSFDRHMTAQVVLRAVRSLGIDATVNDRNDICVGTEKVSGSAYKIVSQRAYHHGTMLISTKLETLGDLLHTHSKDTMETKGVASVRSPVRNLQQFKRGVTHGAFVEAVMHEFRKEYGLLGNDDKVQMIDEDDCRDIEYIQHGMSELPSWEWAYGQTPEFTYTVHQTFKWGSAQAKIKSKHGIILSCDLCVSGPTEGTDTTAGGSVASMSAALQGVTAVSMDEPLRFVVKEVEQMLQGRRYGFISAREILSGLGTHDNTKVGAVEDLVSWLVNLMDS</sequence>
<name>A0AA38P9C6_9AGAR</name>
<dbReference type="SUPFAM" id="SSF55681">
    <property type="entry name" value="Class II aaRS and biotin synthetases"/>
    <property type="match status" value="1"/>
</dbReference>
<dbReference type="InterPro" id="IPR004562">
    <property type="entry name" value="LipoylTrfase_LipoateP_Ligase"/>
</dbReference>
<feature type="domain" description="BPL/LPL catalytic" evidence="5">
    <location>
        <begin position="69"/>
        <end position="254"/>
    </location>
</feature>
<comment type="pathway">
    <text evidence="2">Protein modification; protein lipoylation via exogenous pathway; protein N(6)-(lipoyl)lysine from lipoate: step 2/2.</text>
</comment>
<evidence type="ECO:0000259" key="5">
    <source>
        <dbReference type="PROSITE" id="PS51733"/>
    </source>
</evidence>
<accession>A0AA38P9C6</accession>
<dbReference type="CDD" id="cd16443">
    <property type="entry name" value="LplA"/>
    <property type="match status" value="1"/>
</dbReference>
<dbReference type="InterPro" id="IPR045864">
    <property type="entry name" value="aa-tRNA-synth_II/BPL/LPL"/>
</dbReference>
<comment type="similarity">
    <text evidence="3">Belongs to the LplA family.</text>
</comment>
<gene>
    <name evidence="6" type="ORF">F5878DRAFT_165107</name>
</gene>
<evidence type="ECO:0000256" key="3">
    <source>
        <dbReference type="ARBA" id="ARBA00008242"/>
    </source>
</evidence>
<dbReference type="GO" id="GO:0009249">
    <property type="term" value="P:protein lipoylation"/>
    <property type="evidence" value="ECO:0007669"/>
    <property type="project" value="InterPro"/>
</dbReference>
<dbReference type="NCBIfam" id="TIGR00545">
    <property type="entry name" value="lipoyltrans"/>
    <property type="match status" value="1"/>
</dbReference>
<dbReference type="Gene3D" id="3.30.930.10">
    <property type="entry name" value="Bira Bifunctional Protein, Domain 2"/>
    <property type="match status" value="1"/>
</dbReference>
<organism evidence="6 7">
    <name type="scientific">Lentinula raphanica</name>
    <dbReference type="NCBI Taxonomy" id="153919"/>
    <lineage>
        <taxon>Eukaryota</taxon>
        <taxon>Fungi</taxon>
        <taxon>Dikarya</taxon>
        <taxon>Basidiomycota</taxon>
        <taxon>Agaricomycotina</taxon>
        <taxon>Agaricomycetes</taxon>
        <taxon>Agaricomycetidae</taxon>
        <taxon>Agaricales</taxon>
        <taxon>Marasmiineae</taxon>
        <taxon>Omphalotaceae</taxon>
        <taxon>Lentinula</taxon>
    </lineage>
</organism>
<dbReference type="PANTHER" id="PTHR12561:SF3">
    <property type="entry name" value="LIPOYLTRANSFERASE 1, MITOCHONDRIAL"/>
    <property type="match status" value="1"/>
</dbReference>
<reference evidence="6" key="1">
    <citation type="submission" date="2022-08" db="EMBL/GenBank/DDBJ databases">
        <authorList>
            <consortium name="DOE Joint Genome Institute"/>
            <person name="Min B."/>
            <person name="Riley R."/>
            <person name="Sierra-Patev S."/>
            <person name="Naranjo-Ortiz M."/>
            <person name="Looney B."/>
            <person name="Konkel Z."/>
            <person name="Slot J.C."/>
            <person name="Sakamoto Y."/>
            <person name="Steenwyk J.L."/>
            <person name="Rokas A."/>
            <person name="Carro J."/>
            <person name="Camarero S."/>
            <person name="Ferreira P."/>
            <person name="Molpeceres G."/>
            <person name="Ruiz-Duenas F.J."/>
            <person name="Serrano A."/>
            <person name="Henrissat B."/>
            <person name="Drula E."/>
            <person name="Hughes K.W."/>
            <person name="Mata J.L."/>
            <person name="Ishikawa N.K."/>
            <person name="Vargas-Isla R."/>
            <person name="Ushijima S."/>
            <person name="Smith C.A."/>
            <person name="Ahrendt S."/>
            <person name="Andreopoulos W."/>
            <person name="He G."/>
            <person name="Labutti K."/>
            <person name="Lipzen A."/>
            <person name="Ng V."/>
            <person name="Sandor L."/>
            <person name="Barry K."/>
            <person name="Martinez A.T."/>
            <person name="Xiao Y."/>
            <person name="Gibbons J.G."/>
            <person name="Terashima K."/>
            <person name="Hibbett D.S."/>
            <person name="Grigoriev I.V."/>
        </authorList>
    </citation>
    <scope>NUCLEOTIDE SEQUENCE</scope>
    <source>
        <strain evidence="6">TFB9207</strain>
    </source>
</reference>
<dbReference type="Gene3D" id="3.30.390.50">
    <property type="entry name" value="CO dehydrogenase flavoprotein, C-terminal domain"/>
    <property type="match status" value="1"/>
</dbReference>
<dbReference type="EMBL" id="MU806176">
    <property type="protein sequence ID" value="KAJ3838556.1"/>
    <property type="molecule type" value="Genomic_DNA"/>
</dbReference>
<evidence type="ECO:0000256" key="1">
    <source>
        <dbReference type="ARBA" id="ARBA00003253"/>
    </source>
</evidence>
<dbReference type="InterPro" id="IPR004143">
    <property type="entry name" value="BPL_LPL_catalytic"/>
</dbReference>
<feature type="non-terminal residue" evidence="6">
    <location>
        <position position="1"/>
    </location>
</feature>
<evidence type="ECO:0000256" key="2">
    <source>
        <dbReference type="ARBA" id="ARBA00005085"/>
    </source>
</evidence>